<dbReference type="AlphaFoldDB" id="A0A934S6M7"/>
<gene>
    <name evidence="1" type="ORF">JIN87_27670</name>
</gene>
<keyword evidence="2" id="KW-1185">Reference proteome</keyword>
<comment type="caution">
    <text evidence="1">The sequence shown here is derived from an EMBL/GenBank/DDBJ whole genome shotgun (WGS) entry which is preliminary data.</text>
</comment>
<evidence type="ECO:0000313" key="1">
    <source>
        <dbReference type="EMBL" id="MBK1880692.1"/>
    </source>
</evidence>
<name>A0A934S6M7_9BACT</name>
<organism evidence="1 2">
    <name type="scientific">Pelagicoccus mobilis</name>
    <dbReference type="NCBI Taxonomy" id="415221"/>
    <lineage>
        <taxon>Bacteria</taxon>
        <taxon>Pseudomonadati</taxon>
        <taxon>Verrucomicrobiota</taxon>
        <taxon>Opitutia</taxon>
        <taxon>Puniceicoccales</taxon>
        <taxon>Pelagicoccaceae</taxon>
        <taxon>Pelagicoccus</taxon>
    </lineage>
</organism>
<accession>A0A934S6M7</accession>
<dbReference type="EMBL" id="JAENIL010000121">
    <property type="protein sequence ID" value="MBK1880692.1"/>
    <property type="molecule type" value="Genomic_DNA"/>
</dbReference>
<evidence type="ECO:0000313" key="2">
    <source>
        <dbReference type="Proteomes" id="UP000617628"/>
    </source>
</evidence>
<sequence length="66" mass="6923">MPVPPAKITGITILDTVISEVAIVIKEELNKAVDTTAANARLFDNETAKSTNPDMAAMTEPAVVSP</sequence>
<dbReference type="Proteomes" id="UP000617628">
    <property type="component" value="Unassembled WGS sequence"/>
</dbReference>
<reference evidence="1" key="1">
    <citation type="submission" date="2021-01" db="EMBL/GenBank/DDBJ databases">
        <title>Modified the classification status of verrucomicrobia.</title>
        <authorList>
            <person name="Feng X."/>
        </authorList>
    </citation>
    <scope>NUCLEOTIDE SEQUENCE</scope>
    <source>
        <strain evidence="1">KCTC 13126</strain>
    </source>
</reference>
<proteinExistence type="predicted"/>
<protein>
    <submittedName>
        <fullName evidence="1">Uncharacterized protein</fullName>
    </submittedName>
</protein>